<name>A0A392P6N3_9FABA</name>
<evidence type="ECO:0000313" key="2">
    <source>
        <dbReference type="Proteomes" id="UP000265520"/>
    </source>
</evidence>
<dbReference type="Proteomes" id="UP000265520">
    <property type="component" value="Unassembled WGS sequence"/>
</dbReference>
<evidence type="ECO:0000313" key="1">
    <source>
        <dbReference type="EMBL" id="MCI06896.1"/>
    </source>
</evidence>
<accession>A0A392P6N3</accession>
<proteinExistence type="predicted"/>
<reference evidence="1 2" key="1">
    <citation type="journal article" date="2018" name="Front. Plant Sci.">
        <title>Red Clover (Trifolium pratense) and Zigzag Clover (T. medium) - A Picture of Genomic Similarities and Differences.</title>
        <authorList>
            <person name="Dluhosova J."/>
            <person name="Istvanek J."/>
            <person name="Nedelnik J."/>
            <person name="Repkova J."/>
        </authorList>
    </citation>
    <scope>NUCLEOTIDE SEQUENCE [LARGE SCALE GENOMIC DNA]</scope>
    <source>
        <strain evidence="2">cv. 10/8</strain>
        <tissue evidence="1">Leaf</tissue>
    </source>
</reference>
<protein>
    <submittedName>
        <fullName evidence="1">Uncharacterized protein</fullName>
    </submittedName>
</protein>
<keyword evidence="2" id="KW-1185">Reference proteome</keyword>
<feature type="non-terminal residue" evidence="1">
    <location>
        <position position="1"/>
    </location>
</feature>
<comment type="caution">
    <text evidence="1">The sequence shown here is derived from an EMBL/GenBank/DDBJ whole genome shotgun (WGS) entry which is preliminary data.</text>
</comment>
<organism evidence="1 2">
    <name type="scientific">Trifolium medium</name>
    <dbReference type="NCBI Taxonomy" id="97028"/>
    <lineage>
        <taxon>Eukaryota</taxon>
        <taxon>Viridiplantae</taxon>
        <taxon>Streptophyta</taxon>
        <taxon>Embryophyta</taxon>
        <taxon>Tracheophyta</taxon>
        <taxon>Spermatophyta</taxon>
        <taxon>Magnoliopsida</taxon>
        <taxon>eudicotyledons</taxon>
        <taxon>Gunneridae</taxon>
        <taxon>Pentapetalae</taxon>
        <taxon>rosids</taxon>
        <taxon>fabids</taxon>
        <taxon>Fabales</taxon>
        <taxon>Fabaceae</taxon>
        <taxon>Papilionoideae</taxon>
        <taxon>50 kb inversion clade</taxon>
        <taxon>NPAAA clade</taxon>
        <taxon>Hologalegina</taxon>
        <taxon>IRL clade</taxon>
        <taxon>Trifolieae</taxon>
        <taxon>Trifolium</taxon>
    </lineage>
</organism>
<dbReference type="AlphaFoldDB" id="A0A392P6N3"/>
<sequence>SAAPASAAESASAAAPASAAKDMICFIVMAASRLCLNKFVALL</sequence>
<dbReference type="EMBL" id="LXQA010063449">
    <property type="protein sequence ID" value="MCI06896.1"/>
    <property type="molecule type" value="Genomic_DNA"/>
</dbReference>